<accession>K2I391</accession>
<dbReference type="RefSeq" id="WP_007427704.1">
    <property type="nucleotide sequence ID" value="NZ_AMGO01000062.1"/>
</dbReference>
<feature type="site" description="Transition state stabilizer" evidence="6">
    <location>
        <position position="476"/>
    </location>
</feature>
<feature type="active site" description="Proton donor" evidence="6">
    <location>
        <position position="418"/>
    </location>
</feature>
<gene>
    <name evidence="6" type="primary">glgE</name>
    <name evidence="9" type="ORF">OCGS_2552</name>
</gene>
<dbReference type="STRING" id="1231392.OCGS_2552"/>
<dbReference type="Gene3D" id="1.20.58.80">
    <property type="entry name" value="Phosphotransferase system, lactose/cellobiose-type IIA subunit"/>
    <property type="match status" value="1"/>
</dbReference>
<evidence type="ECO:0000256" key="2">
    <source>
        <dbReference type="ARBA" id="ARBA00022676"/>
    </source>
</evidence>
<evidence type="ECO:0000256" key="6">
    <source>
        <dbReference type="HAMAP-Rule" id="MF_02124"/>
    </source>
</evidence>
<protein>
    <recommendedName>
        <fullName evidence="6">Alpha-1,4-glucan:maltose-1-phosphate maltosyltransferase</fullName>
        <shortName evidence="6">GMPMT</shortName>
        <ecNumber evidence="6">2.4.99.16</ecNumber>
    </recommendedName>
    <alternativeName>
        <fullName evidence="6">(1-&gt;4)-alpha-D-glucan:maltose-1-phosphate alpha-D-maltosyltransferase</fullName>
    </alternativeName>
</protein>
<dbReference type="InterPro" id="IPR049171">
    <property type="entry name" value="GLGE_C"/>
</dbReference>
<dbReference type="InterPro" id="IPR021828">
    <property type="entry name" value="GlgE_dom_N/S"/>
</dbReference>
<comment type="similarity">
    <text evidence="6">Belongs to the glycosyl hydrolase 13 family. GlgE subfamily.</text>
</comment>
<keyword evidence="10" id="KW-1185">Reference proteome</keyword>
<comment type="subunit">
    <text evidence="1 6">Homodimer.</text>
</comment>
<dbReference type="SUPFAM" id="SSF51445">
    <property type="entry name" value="(Trans)glycosidases"/>
    <property type="match status" value="1"/>
</dbReference>
<feature type="binding site" evidence="6">
    <location>
        <begin position="529"/>
        <end position="530"/>
    </location>
    <ligand>
        <name>alpha-maltose 1-phosphate</name>
        <dbReference type="ChEBI" id="CHEBI:63576"/>
    </ligand>
</feature>
<feature type="binding site" evidence="6">
    <location>
        <position position="350"/>
    </location>
    <ligand>
        <name>alpha-maltose 1-phosphate</name>
        <dbReference type="ChEBI" id="CHEBI:63576"/>
    </ligand>
</feature>
<dbReference type="GO" id="GO:0016758">
    <property type="term" value="F:hexosyltransferase activity"/>
    <property type="evidence" value="ECO:0007669"/>
    <property type="project" value="UniProtKB-UniRule"/>
</dbReference>
<sequence>MKPPKVDSAAMSRLSGLAANRMAIEAIDPEIDAGRFAAKAVIDRPFVVEADLFGDGHEVFGASVMSRQAGGKTWTEARMRHVENDRWRATLTFDQLGRHEYTILAWRDLFAAWRRDTAKKIAAGQDVGVEIQEALEILDRAEAKGADLRALKSLRKAASGKNAQDALMSDETADLMDRIGPRANLTQYDRDLPVWVDRELAAFSAWYELFPRSTGPEGQHGTFRTVIDRLDYVKDLGFDVLYFPPIHPIGRTNRKGKNNSLKAEPDDIGSPYAIGSEDGGNMDVHPQLGTLDDFDALVAAAADKGLEIAIDVALNASPDHPWVKEHPDWFERRPDGTIKYAENPPKKYEDIVNFRYYLDNGDPNRPFWIAIRDMFLFWASHGVLCFRVDNPHTKPFPFWEWIIDEVHARHPEAIFLSEAFTRPKVMKRLAKVGFNQSYSYFTWRNTKDELTEYLTELTTEECRHTMRPNFFVNTPDINPIFLQSSGRAGFRTRAILAASLAGNWGLYSGFELCEGTPLPGREEYLDSEKYQLRHRDFDAPGNIKDDIRLINRVRRDQPAMRDFTNLRFYPAHDDRVMWYGRLDPATDNYVFFHVLLDPHAGAEFGFEVPMWEFGLPDEASIEVEDLIHGNRFTWHGKHHTLRLDPDERPYAIWRLIPPGKA</sequence>
<dbReference type="PATRIC" id="fig|1231392.3.peg.2566"/>
<feature type="active site" description="Nucleophile" evidence="6">
    <location>
        <position position="389"/>
    </location>
</feature>
<dbReference type="InterPro" id="IPR017853">
    <property type="entry name" value="GH"/>
</dbReference>
<feature type="region of interest" description="Disordered" evidence="7">
    <location>
        <begin position="254"/>
        <end position="276"/>
    </location>
</feature>
<evidence type="ECO:0000259" key="8">
    <source>
        <dbReference type="SMART" id="SM00642"/>
    </source>
</evidence>
<feature type="domain" description="Glycosyl hydrolase family 13 catalytic" evidence="8">
    <location>
        <begin position="204"/>
        <end position="548"/>
    </location>
</feature>
<dbReference type="SMART" id="SM00642">
    <property type="entry name" value="Aamy"/>
    <property type="match status" value="1"/>
</dbReference>
<dbReference type="InterPro" id="IPR013783">
    <property type="entry name" value="Ig-like_fold"/>
</dbReference>
<dbReference type="GO" id="GO:0004553">
    <property type="term" value="F:hydrolase activity, hydrolyzing O-glycosyl compounds"/>
    <property type="evidence" value="ECO:0007669"/>
    <property type="project" value="InterPro"/>
</dbReference>
<dbReference type="EMBL" id="AMGO01000062">
    <property type="protein sequence ID" value="EKE43360.1"/>
    <property type="molecule type" value="Genomic_DNA"/>
</dbReference>
<evidence type="ECO:0000256" key="1">
    <source>
        <dbReference type="ARBA" id="ARBA00011738"/>
    </source>
</evidence>
<feature type="binding site" evidence="6">
    <location>
        <position position="390"/>
    </location>
    <ligand>
        <name>alpha-maltose 1-phosphate</name>
        <dbReference type="ChEBI" id="CHEBI:63576"/>
    </ligand>
</feature>
<evidence type="ECO:0000256" key="5">
    <source>
        <dbReference type="ARBA" id="ARBA00048735"/>
    </source>
</evidence>
<proteinExistence type="inferred from homology"/>
<comment type="caution">
    <text evidence="6">Lacks conserved residue(s) required for the propagation of feature annotation.</text>
</comment>
<dbReference type="Pfam" id="PF11896">
    <property type="entry name" value="GlgE_dom_N_S"/>
    <property type="match status" value="1"/>
</dbReference>
<dbReference type="OrthoDB" id="9805159at2"/>
<dbReference type="PANTHER" id="PTHR47786:SF2">
    <property type="entry name" value="GLYCOSYL HYDROLASE FAMILY 13 CATALYTIC DOMAIN-CONTAINING PROTEIN"/>
    <property type="match status" value="1"/>
</dbReference>
<evidence type="ECO:0000313" key="10">
    <source>
        <dbReference type="Proteomes" id="UP000006765"/>
    </source>
</evidence>
<reference evidence="9 10" key="1">
    <citation type="journal article" date="2012" name="J. Bacteriol.">
        <title>Draft Genome Sequence of Oceaniovalibus guishaninsula JLT2003T.</title>
        <authorList>
            <person name="Tang K."/>
            <person name="Liu K."/>
            <person name="Jiao N."/>
        </authorList>
    </citation>
    <scope>NUCLEOTIDE SEQUENCE [LARGE SCALE GENOMIC DNA]</scope>
    <source>
        <strain evidence="9 10">JLT2003</strain>
    </source>
</reference>
<dbReference type="Gene3D" id="3.20.20.80">
    <property type="entry name" value="Glycosidases"/>
    <property type="match status" value="1"/>
</dbReference>
<dbReference type="Gene3D" id="2.60.40.1180">
    <property type="entry name" value="Golgi alpha-mannosidase II"/>
    <property type="match status" value="1"/>
</dbReference>
<dbReference type="Pfam" id="PF00128">
    <property type="entry name" value="Alpha-amylase"/>
    <property type="match status" value="1"/>
</dbReference>
<comment type="catalytic activity">
    <reaction evidence="5 6">
        <text>alpha-maltose 1-phosphate + [(1-&gt;4)-alpha-D-glucosyl](n) = [(1-&gt;4)-alpha-D-glucosyl](n+2) + phosphate</text>
        <dbReference type="Rhea" id="RHEA:42692"/>
        <dbReference type="Rhea" id="RHEA-COMP:9584"/>
        <dbReference type="Rhea" id="RHEA-COMP:10183"/>
        <dbReference type="ChEBI" id="CHEBI:15444"/>
        <dbReference type="ChEBI" id="CHEBI:43474"/>
        <dbReference type="ChEBI" id="CHEBI:63576"/>
        <dbReference type="EC" id="2.4.99.16"/>
    </reaction>
</comment>
<dbReference type="InterPro" id="IPR006047">
    <property type="entry name" value="GH13_cat_dom"/>
</dbReference>
<dbReference type="AlphaFoldDB" id="K2I391"/>
<dbReference type="eggNOG" id="COG0366">
    <property type="taxonomic scope" value="Bacteria"/>
</dbReference>
<keyword evidence="2 6" id="KW-0328">Glycosyltransferase</keyword>
<dbReference type="Pfam" id="PF21702">
    <property type="entry name" value="GLGE_C"/>
    <property type="match status" value="1"/>
</dbReference>
<dbReference type="GO" id="GO:0030979">
    <property type="term" value="P:alpha-glucan biosynthetic process"/>
    <property type="evidence" value="ECO:0007669"/>
    <property type="project" value="UniProtKB-UniRule"/>
</dbReference>
<dbReference type="InterPro" id="IPR013780">
    <property type="entry name" value="Glyco_hydro_b"/>
</dbReference>
<dbReference type="PANTHER" id="PTHR47786">
    <property type="entry name" value="ALPHA-1,4-GLUCAN:MALTOSE-1-PHOSPHATE MALTOSYLTRANSFERASE"/>
    <property type="match status" value="1"/>
</dbReference>
<dbReference type="CDD" id="cd11344">
    <property type="entry name" value="AmyAc_GlgE_like"/>
    <property type="match status" value="1"/>
</dbReference>
<evidence type="ECO:0000256" key="7">
    <source>
        <dbReference type="SAM" id="MobiDB-lite"/>
    </source>
</evidence>
<comment type="caution">
    <text evidence="9">The sequence shown here is derived from an EMBL/GenBank/DDBJ whole genome shotgun (WGS) entry which is preliminary data.</text>
</comment>
<comment type="function">
    <text evidence="6">Maltosyltransferase that uses maltose 1-phosphate (M1P) as the sugar donor to elongate linear or branched alpha-(1-&gt;4)-glucans. Is involved in a branched alpha-glucan biosynthetic pathway from trehalose, together with TreS, Mak and GlgB.</text>
</comment>
<name>K2I391_9RHOB</name>
<evidence type="ECO:0000313" key="9">
    <source>
        <dbReference type="EMBL" id="EKE43360.1"/>
    </source>
</evidence>
<organism evidence="9 10">
    <name type="scientific">Oceaniovalibus guishaninsula JLT2003</name>
    <dbReference type="NCBI Taxonomy" id="1231392"/>
    <lineage>
        <taxon>Bacteria</taxon>
        <taxon>Pseudomonadati</taxon>
        <taxon>Pseudomonadota</taxon>
        <taxon>Alphaproteobacteria</taxon>
        <taxon>Rhodobacterales</taxon>
        <taxon>Roseobacteraceae</taxon>
        <taxon>Oceaniovalibus</taxon>
    </lineage>
</organism>
<evidence type="ECO:0000256" key="4">
    <source>
        <dbReference type="ARBA" id="ARBA00023277"/>
    </source>
</evidence>
<dbReference type="Proteomes" id="UP000006765">
    <property type="component" value="Unassembled WGS sequence"/>
</dbReference>
<keyword evidence="4 6" id="KW-0119">Carbohydrate metabolism</keyword>
<dbReference type="HAMAP" id="MF_02124">
    <property type="entry name" value="GlgE"/>
    <property type="match status" value="1"/>
</dbReference>
<keyword evidence="3 6" id="KW-0808">Transferase</keyword>
<feature type="binding site" evidence="6">
    <location>
        <position position="255"/>
    </location>
    <ligand>
        <name>alpha-maltose 1-phosphate</name>
        <dbReference type="ChEBI" id="CHEBI:63576"/>
    </ligand>
</feature>
<dbReference type="Gene3D" id="2.60.40.10">
    <property type="entry name" value="Immunoglobulins"/>
    <property type="match status" value="1"/>
</dbReference>
<dbReference type="InterPro" id="IPR026585">
    <property type="entry name" value="GlgE"/>
</dbReference>
<evidence type="ECO:0000256" key="3">
    <source>
        <dbReference type="ARBA" id="ARBA00022679"/>
    </source>
</evidence>
<dbReference type="EC" id="2.4.99.16" evidence="6"/>